<dbReference type="Gramene" id="QL12p040471:mrna">
    <property type="protein sequence ID" value="QL12p040471:mrna"/>
    <property type="gene ID" value="QL12p040471"/>
</dbReference>
<keyword evidence="5" id="KW-0433">Leucine-rich repeat</keyword>
<keyword evidence="8 21" id="KW-0732">Signal</keyword>
<evidence type="ECO:0000256" key="4">
    <source>
        <dbReference type="ARBA" id="ARBA00022527"/>
    </source>
</evidence>
<dbReference type="FunFam" id="1.10.510.10:FF:001023">
    <property type="entry name" value="Os07g0541700 protein"/>
    <property type="match status" value="1"/>
</dbReference>
<evidence type="ECO:0000256" key="14">
    <source>
        <dbReference type="ARBA" id="ARBA00023136"/>
    </source>
</evidence>
<feature type="binding site" evidence="19">
    <location>
        <position position="621"/>
    </location>
    <ligand>
        <name>ATP</name>
        <dbReference type="ChEBI" id="CHEBI:30616"/>
    </ligand>
</feature>
<dbReference type="OMA" id="SITVINM"/>
<dbReference type="PANTHER" id="PTHR48056">
    <property type="entry name" value="LRR RECEPTOR-LIKE SERINE/THREONINE-PROTEIN KINASE-RELATED"/>
    <property type="match status" value="1"/>
</dbReference>
<keyword evidence="16" id="KW-0325">Glycoprotein</keyword>
<evidence type="ECO:0000256" key="10">
    <source>
        <dbReference type="ARBA" id="ARBA00022741"/>
    </source>
</evidence>
<keyword evidence="4" id="KW-0723">Serine/threonine-protein kinase</keyword>
<dbReference type="InterPro" id="IPR017441">
    <property type="entry name" value="Protein_kinase_ATP_BS"/>
</dbReference>
<dbReference type="FunFam" id="3.80.10.10:FF:000413">
    <property type="entry name" value="Inactive leucine-rich repeat receptor-like protein kinase"/>
    <property type="match status" value="1"/>
</dbReference>
<dbReference type="EMBL" id="LRBV02000012">
    <property type="status" value="NOT_ANNOTATED_CDS"/>
    <property type="molecule type" value="Genomic_DNA"/>
</dbReference>
<feature type="domain" description="Protein kinase" evidence="22">
    <location>
        <begin position="532"/>
        <end position="724"/>
    </location>
</feature>
<name>A0A7N2N6K9_QUELO</name>
<reference evidence="23 24" key="1">
    <citation type="journal article" date="2016" name="G3 (Bethesda)">
        <title>First Draft Assembly and Annotation of the Genome of a California Endemic Oak Quercus lobata Nee (Fagaceae).</title>
        <authorList>
            <person name="Sork V.L."/>
            <person name="Fitz-Gibbon S.T."/>
            <person name="Puiu D."/>
            <person name="Crepeau M."/>
            <person name="Gugger P.F."/>
            <person name="Sherman R."/>
            <person name="Stevens K."/>
            <person name="Langley C.H."/>
            <person name="Pellegrini M."/>
            <person name="Salzberg S.L."/>
        </authorList>
    </citation>
    <scope>NUCLEOTIDE SEQUENCE [LARGE SCALE GENOMIC DNA]</scope>
    <source>
        <strain evidence="23 24">cv. SW786</strain>
    </source>
</reference>
<accession>A0A7N2N6K9</accession>
<comment type="subcellular location">
    <subcellularLocation>
        <location evidence="1">Membrane</location>
        <topology evidence="1">Single-pass membrane protein</topology>
    </subcellularLocation>
</comment>
<dbReference type="PROSITE" id="PS00107">
    <property type="entry name" value="PROTEIN_KINASE_ATP"/>
    <property type="match status" value="1"/>
</dbReference>
<dbReference type="Proteomes" id="UP000594261">
    <property type="component" value="Chromosome 12"/>
</dbReference>
<dbReference type="EC" id="2.7.11.1" evidence="3"/>
<protein>
    <recommendedName>
        <fullName evidence="3">non-specific serine/threonine protein kinase</fullName>
        <ecNumber evidence="3">2.7.11.1</ecNumber>
    </recommendedName>
</protein>
<evidence type="ECO:0000256" key="19">
    <source>
        <dbReference type="PROSITE-ProRule" id="PRU10141"/>
    </source>
</evidence>
<proteinExistence type="inferred from homology"/>
<dbReference type="InterPro" id="IPR000719">
    <property type="entry name" value="Prot_kinase_dom"/>
</dbReference>
<comment type="similarity">
    <text evidence="2">Belongs to the protein kinase superfamily. Ser/Thr protein kinase family.</text>
</comment>
<dbReference type="SMART" id="SM00220">
    <property type="entry name" value="S_TKc"/>
    <property type="match status" value="1"/>
</dbReference>
<keyword evidence="15" id="KW-0675">Receptor</keyword>
<evidence type="ECO:0000256" key="18">
    <source>
        <dbReference type="ARBA" id="ARBA00048679"/>
    </source>
</evidence>
<evidence type="ECO:0000256" key="5">
    <source>
        <dbReference type="ARBA" id="ARBA00022614"/>
    </source>
</evidence>
<keyword evidence="7 20" id="KW-0812">Transmembrane</keyword>
<organism evidence="23 24">
    <name type="scientific">Quercus lobata</name>
    <name type="common">Valley oak</name>
    <dbReference type="NCBI Taxonomy" id="97700"/>
    <lineage>
        <taxon>Eukaryota</taxon>
        <taxon>Viridiplantae</taxon>
        <taxon>Streptophyta</taxon>
        <taxon>Embryophyta</taxon>
        <taxon>Tracheophyta</taxon>
        <taxon>Spermatophyta</taxon>
        <taxon>Magnoliopsida</taxon>
        <taxon>eudicotyledons</taxon>
        <taxon>Gunneridae</taxon>
        <taxon>Pentapetalae</taxon>
        <taxon>rosids</taxon>
        <taxon>fabids</taxon>
        <taxon>Fagales</taxon>
        <taxon>Fagaceae</taxon>
        <taxon>Quercus</taxon>
    </lineage>
</organism>
<evidence type="ECO:0000256" key="16">
    <source>
        <dbReference type="ARBA" id="ARBA00023180"/>
    </source>
</evidence>
<feature type="chain" id="PRO_5029660880" description="non-specific serine/threonine protein kinase" evidence="21">
    <location>
        <begin position="26"/>
        <end position="724"/>
    </location>
</feature>
<dbReference type="InterPro" id="IPR013210">
    <property type="entry name" value="LRR_N_plant-typ"/>
</dbReference>
<evidence type="ECO:0000256" key="20">
    <source>
        <dbReference type="SAM" id="Phobius"/>
    </source>
</evidence>
<evidence type="ECO:0000256" key="8">
    <source>
        <dbReference type="ARBA" id="ARBA00022729"/>
    </source>
</evidence>
<keyword evidence="11" id="KW-0418">Kinase</keyword>
<evidence type="ECO:0000259" key="22">
    <source>
        <dbReference type="PROSITE" id="PS50011"/>
    </source>
</evidence>
<dbReference type="GO" id="GO:0016020">
    <property type="term" value="C:membrane"/>
    <property type="evidence" value="ECO:0007669"/>
    <property type="project" value="UniProtKB-SubCell"/>
</dbReference>
<evidence type="ECO:0000256" key="9">
    <source>
        <dbReference type="ARBA" id="ARBA00022737"/>
    </source>
</evidence>
<dbReference type="GO" id="GO:0033612">
    <property type="term" value="F:receptor serine/threonine kinase binding"/>
    <property type="evidence" value="ECO:0007669"/>
    <property type="project" value="TreeGrafter"/>
</dbReference>
<keyword evidence="6" id="KW-0808">Transferase</keyword>
<dbReference type="Gene3D" id="3.80.10.10">
    <property type="entry name" value="Ribonuclease Inhibitor"/>
    <property type="match status" value="3"/>
</dbReference>
<dbReference type="AlphaFoldDB" id="A0A7N2N6K9"/>
<dbReference type="InterPro" id="IPR050647">
    <property type="entry name" value="Plant_LRR-RLKs"/>
</dbReference>
<dbReference type="InterPro" id="IPR032675">
    <property type="entry name" value="LRR_dom_sf"/>
</dbReference>
<comment type="catalytic activity">
    <reaction evidence="18">
        <text>L-seryl-[protein] + ATP = O-phospho-L-seryl-[protein] + ADP + H(+)</text>
        <dbReference type="Rhea" id="RHEA:17989"/>
        <dbReference type="Rhea" id="RHEA-COMP:9863"/>
        <dbReference type="Rhea" id="RHEA-COMP:11604"/>
        <dbReference type="ChEBI" id="CHEBI:15378"/>
        <dbReference type="ChEBI" id="CHEBI:29999"/>
        <dbReference type="ChEBI" id="CHEBI:30616"/>
        <dbReference type="ChEBI" id="CHEBI:83421"/>
        <dbReference type="ChEBI" id="CHEBI:456216"/>
        <dbReference type="EC" id="2.7.11.1"/>
    </reaction>
</comment>
<dbReference type="InterPro" id="IPR001611">
    <property type="entry name" value="Leu-rich_rpt"/>
</dbReference>
<reference evidence="23" key="2">
    <citation type="submission" date="2021-01" db="UniProtKB">
        <authorList>
            <consortium name="EnsemblPlants"/>
        </authorList>
    </citation>
    <scope>IDENTIFICATION</scope>
</reference>
<evidence type="ECO:0000256" key="21">
    <source>
        <dbReference type="SAM" id="SignalP"/>
    </source>
</evidence>
<evidence type="ECO:0000256" key="11">
    <source>
        <dbReference type="ARBA" id="ARBA00022777"/>
    </source>
</evidence>
<dbReference type="PANTHER" id="PTHR48056:SF41">
    <property type="entry name" value="RECEPTOR-LIKE PROTEIN KINASE HAIKU2"/>
    <property type="match status" value="1"/>
</dbReference>
<evidence type="ECO:0000256" key="15">
    <source>
        <dbReference type="ARBA" id="ARBA00023170"/>
    </source>
</evidence>
<evidence type="ECO:0000256" key="12">
    <source>
        <dbReference type="ARBA" id="ARBA00022840"/>
    </source>
</evidence>
<dbReference type="Gene3D" id="1.10.510.10">
    <property type="entry name" value="Transferase(Phosphotransferase) domain 1"/>
    <property type="match status" value="1"/>
</dbReference>
<keyword evidence="24" id="KW-1185">Reference proteome</keyword>
<evidence type="ECO:0000256" key="1">
    <source>
        <dbReference type="ARBA" id="ARBA00004167"/>
    </source>
</evidence>
<comment type="catalytic activity">
    <reaction evidence="17">
        <text>L-threonyl-[protein] + ATP = O-phospho-L-threonyl-[protein] + ADP + H(+)</text>
        <dbReference type="Rhea" id="RHEA:46608"/>
        <dbReference type="Rhea" id="RHEA-COMP:11060"/>
        <dbReference type="Rhea" id="RHEA-COMP:11605"/>
        <dbReference type="ChEBI" id="CHEBI:15378"/>
        <dbReference type="ChEBI" id="CHEBI:30013"/>
        <dbReference type="ChEBI" id="CHEBI:30616"/>
        <dbReference type="ChEBI" id="CHEBI:61977"/>
        <dbReference type="ChEBI" id="CHEBI:456216"/>
        <dbReference type="EC" id="2.7.11.1"/>
    </reaction>
</comment>
<dbReference type="Pfam" id="PF08263">
    <property type="entry name" value="LRRNT_2"/>
    <property type="match status" value="1"/>
</dbReference>
<feature type="signal peptide" evidence="21">
    <location>
        <begin position="1"/>
        <end position="25"/>
    </location>
</feature>
<sequence length="724" mass="80654">MSSRPSVCHFHFVFGFFSLLSGIQSNDLQILMKPKSTLQTPNTSVFDSWESSNSLCKNFTGITCNSNGLVTEIELSNQNLTGVVPLDLICLLRSLEKLSLGFNHFKGQIMAELQDCVKLHYLDLGNNLFREDFQFPNDVLQLTNLKCLYLSYCNIQGAIPAGIGNLKQLTILQLSDNNMSGEIPTEIGKLVNLRNLELFNNSFTGKLPISLRNITKLELFDASRNYLEGDLSELRFLNKLVSPQLHENKLSGQVPSEFGKFNRLVNLTLYRNSFTGPLPQNLGTWAKLGFIDVSENFFNGPIPPNMCKQDTLRELLLLQNNLTGKIPVTYAKCSTLYRFRVNDNFLSGTVPTGIWRLPNLSIIDISLNSIEGAITSDIKNAKSLQQLFASNNCLSGALPTEISEATSLVSIKLNDNQISGNIPTGIGDLKRLSVLHFQNNKLSGPIPETVGFCEYLIDINFANNLLSGHIPSSLGSLKTLYFQNLSYNQLSGEIPRSFASLPLNILDLSHNRLYDSQLSKDIMALIIICLAWGLLLLVAALVFCFKLKKSGKDRDCSLKDKSWKVNSFHMLTFTVDQILDSIKQENLIGRGRSGKVYKALVCNGTELRAVKHILNTNCARKSKEFDSEYLRNGSLWDRLHTSQPMQQLDWDTRYETAVGIAKGLDYLHYGCDMIHRDIKSGNILLDENMKPKIADFGLAKTVQANGGKDSSHLIVGTHGYIAPG</sequence>
<evidence type="ECO:0000313" key="23">
    <source>
        <dbReference type="EnsemblPlants" id="QL12p040471:mrna"/>
    </source>
</evidence>
<dbReference type="InParanoid" id="A0A7N2N6K9"/>
<dbReference type="PROSITE" id="PS50011">
    <property type="entry name" value="PROTEIN_KINASE_DOM"/>
    <property type="match status" value="1"/>
</dbReference>
<feature type="transmembrane region" description="Helical" evidence="20">
    <location>
        <begin position="522"/>
        <end position="545"/>
    </location>
</feature>
<dbReference type="FunFam" id="3.80.10.10:FF:000905">
    <property type="entry name" value="Receptor-like protein kinase 7"/>
    <property type="match status" value="1"/>
</dbReference>
<keyword evidence="10 19" id="KW-0547">Nucleotide-binding</keyword>
<keyword evidence="12 19" id="KW-0067">ATP-binding</keyword>
<evidence type="ECO:0000256" key="2">
    <source>
        <dbReference type="ARBA" id="ARBA00008684"/>
    </source>
</evidence>
<dbReference type="InterPro" id="IPR008271">
    <property type="entry name" value="Ser/Thr_kinase_AS"/>
</dbReference>
<dbReference type="Pfam" id="PF00560">
    <property type="entry name" value="LRR_1"/>
    <property type="match status" value="2"/>
</dbReference>
<keyword evidence="14 20" id="KW-0472">Membrane</keyword>
<dbReference type="GO" id="GO:0004674">
    <property type="term" value="F:protein serine/threonine kinase activity"/>
    <property type="evidence" value="ECO:0007669"/>
    <property type="project" value="UniProtKB-KW"/>
</dbReference>
<dbReference type="InterPro" id="IPR011009">
    <property type="entry name" value="Kinase-like_dom_sf"/>
</dbReference>
<keyword evidence="13 20" id="KW-1133">Transmembrane helix</keyword>
<dbReference type="FunFam" id="3.80.10.10:FF:000041">
    <property type="entry name" value="LRR receptor-like serine/threonine-protein kinase ERECTA"/>
    <property type="match status" value="1"/>
</dbReference>
<dbReference type="PROSITE" id="PS00108">
    <property type="entry name" value="PROTEIN_KINASE_ST"/>
    <property type="match status" value="1"/>
</dbReference>
<dbReference type="Pfam" id="PF23598">
    <property type="entry name" value="LRR_14"/>
    <property type="match status" value="1"/>
</dbReference>
<evidence type="ECO:0000256" key="6">
    <source>
        <dbReference type="ARBA" id="ARBA00022679"/>
    </source>
</evidence>
<evidence type="ECO:0000256" key="3">
    <source>
        <dbReference type="ARBA" id="ARBA00012513"/>
    </source>
</evidence>
<evidence type="ECO:0000313" key="24">
    <source>
        <dbReference type="Proteomes" id="UP000594261"/>
    </source>
</evidence>
<evidence type="ECO:0000256" key="7">
    <source>
        <dbReference type="ARBA" id="ARBA00022692"/>
    </source>
</evidence>
<evidence type="ECO:0000256" key="17">
    <source>
        <dbReference type="ARBA" id="ARBA00047899"/>
    </source>
</evidence>
<evidence type="ECO:0000256" key="13">
    <source>
        <dbReference type="ARBA" id="ARBA00022989"/>
    </source>
</evidence>
<dbReference type="GO" id="GO:0005524">
    <property type="term" value="F:ATP binding"/>
    <property type="evidence" value="ECO:0007669"/>
    <property type="project" value="UniProtKB-UniRule"/>
</dbReference>
<dbReference type="Pfam" id="PF00069">
    <property type="entry name" value="Pkinase"/>
    <property type="match status" value="1"/>
</dbReference>
<dbReference type="InterPro" id="IPR055414">
    <property type="entry name" value="LRR_R13L4/SHOC2-like"/>
</dbReference>
<keyword evidence="9" id="KW-0677">Repeat</keyword>
<dbReference type="SUPFAM" id="SSF52058">
    <property type="entry name" value="L domain-like"/>
    <property type="match status" value="2"/>
</dbReference>
<dbReference type="EnsemblPlants" id="QL12p040471:mrna">
    <property type="protein sequence ID" value="QL12p040471:mrna"/>
    <property type="gene ID" value="QL12p040471"/>
</dbReference>
<dbReference type="SUPFAM" id="SSF56112">
    <property type="entry name" value="Protein kinase-like (PK-like)"/>
    <property type="match status" value="1"/>
</dbReference>